<dbReference type="GO" id="GO:0035025">
    <property type="term" value="P:positive regulation of Rho protein signal transduction"/>
    <property type="evidence" value="ECO:0007669"/>
    <property type="project" value="InterPro"/>
</dbReference>
<dbReference type="GO" id="GO:0003779">
    <property type="term" value="F:actin binding"/>
    <property type="evidence" value="ECO:0007669"/>
    <property type="project" value="InterPro"/>
</dbReference>
<evidence type="ECO:0000256" key="1">
    <source>
        <dbReference type="SAM" id="MobiDB-lite"/>
    </source>
</evidence>
<evidence type="ECO:0000313" key="4">
    <source>
        <dbReference type="WBParaSite" id="GPLIN_001433200"/>
    </source>
</evidence>
<dbReference type="GO" id="GO:0030017">
    <property type="term" value="C:sarcomere"/>
    <property type="evidence" value="ECO:0007669"/>
    <property type="project" value="TreeGrafter"/>
</dbReference>
<sequence>MPVIKHDPGLKSVDQTVAKFNTSAQQTAHDAKIEHGSGQYVGAPKFDKKAENYGRPLVGTKSQARGVKGGQHVMREVIFLCEMIEQNGDGTPPDCYIKFGPLFYMYSRISETLVGMLIRARKYGLLDFEGEMLYQRQDDHKKIRLLMSAEEICRCVEYTGDPGNIIKFNNGNMVPPPVARHHNKQNGRKCGQQDRASCKKCRNNFTARNAAAGCAKETFGNNQRPNIASGSANARSLAEQHVFIYNANSNASSNNQQSAGGSKQQNA</sequence>
<dbReference type="Proteomes" id="UP000050741">
    <property type="component" value="Unassembled WGS sequence"/>
</dbReference>
<dbReference type="SMART" id="SM01283">
    <property type="entry name" value="Costars"/>
    <property type="match status" value="1"/>
</dbReference>
<reference evidence="3" key="1">
    <citation type="submission" date="2013-12" db="EMBL/GenBank/DDBJ databases">
        <authorList>
            <person name="Aslett M."/>
        </authorList>
    </citation>
    <scope>NUCLEOTIDE SEQUENCE [LARGE SCALE GENOMIC DNA]</scope>
    <source>
        <strain evidence="3">Lindley</strain>
    </source>
</reference>
<feature type="domain" description="Costars" evidence="2">
    <location>
        <begin position="71"/>
        <end position="146"/>
    </location>
</feature>
<dbReference type="PANTHER" id="PTHR22739">
    <property type="entry name" value="STRIATED MUSCLE ACTIVATOR OF RHO-DEPENDENT SIGNALING-RELATED"/>
    <property type="match status" value="1"/>
</dbReference>
<reference evidence="3" key="2">
    <citation type="submission" date="2014-05" db="EMBL/GenBank/DDBJ databases">
        <title>The genome and life-stage specific transcriptomes of Globodera pallida elucidate key aspects of plant parasitism by a cyst nematode.</title>
        <authorList>
            <person name="Cotton J.A."/>
            <person name="Lilley C.J."/>
            <person name="Jones L.M."/>
            <person name="Kikuchi T."/>
            <person name="Reid A.J."/>
            <person name="Thorpe P."/>
            <person name="Tsai I.J."/>
            <person name="Beasley H."/>
            <person name="Blok V."/>
            <person name="Cock P.J.A."/>
            <person name="Van den Akker S.E."/>
            <person name="Holroyd N."/>
            <person name="Hunt M."/>
            <person name="Mantelin S."/>
            <person name="Naghra H."/>
            <person name="Pain A."/>
            <person name="Palomares-Rius J.E."/>
            <person name="Zarowiecki M."/>
            <person name="Berriman M."/>
            <person name="Jones J.T."/>
            <person name="Urwin P.E."/>
        </authorList>
    </citation>
    <scope>NUCLEOTIDE SEQUENCE [LARGE SCALE GENOMIC DNA]</scope>
    <source>
        <strain evidence="3">Lindley</strain>
    </source>
</reference>
<keyword evidence="3" id="KW-1185">Reference proteome</keyword>
<name>A0A183CN75_GLOPA</name>
<evidence type="ECO:0000313" key="3">
    <source>
        <dbReference type="Proteomes" id="UP000050741"/>
    </source>
</evidence>
<dbReference type="GO" id="GO:0045944">
    <property type="term" value="P:positive regulation of transcription by RNA polymerase II"/>
    <property type="evidence" value="ECO:0007669"/>
    <property type="project" value="TreeGrafter"/>
</dbReference>
<protein>
    <submittedName>
        <fullName evidence="4">Costars domain-containing protein</fullName>
    </submittedName>
</protein>
<organism evidence="3 4">
    <name type="scientific">Globodera pallida</name>
    <name type="common">Potato cyst nematode worm</name>
    <name type="synonym">Heterodera pallida</name>
    <dbReference type="NCBI Taxonomy" id="36090"/>
    <lineage>
        <taxon>Eukaryota</taxon>
        <taxon>Metazoa</taxon>
        <taxon>Ecdysozoa</taxon>
        <taxon>Nematoda</taxon>
        <taxon>Chromadorea</taxon>
        <taxon>Rhabditida</taxon>
        <taxon>Tylenchina</taxon>
        <taxon>Tylenchomorpha</taxon>
        <taxon>Tylenchoidea</taxon>
        <taxon>Heteroderidae</taxon>
        <taxon>Heteroderinae</taxon>
        <taxon>Globodera</taxon>
    </lineage>
</organism>
<dbReference type="Gene3D" id="1.10.10.1540">
    <property type="entry name" value="Costar domain"/>
    <property type="match status" value="1"/>
</dbReference>
<feature type="region of interest" description="Disordered" evidence="1">
    <location>
        <begin position="248"/>
        <end position="267"/>
    </location>
</feature>
<dbReference type="PANTHER" id="PTHR22739:SF7">
    <property type="entry name" value="EG:152A3.3 PROTEIN-RELATED"/>
    <property type="match status" value="1"/>
</dbReference>
<proteinExistence type="predicted"/>
<dbReference type="WBParaSite" id="GPLIN_001433200">
    <property type="protein sequence ID" value="GPLIN_001433200"/>
    <property type="gene ID" value="GPLIN_001433200"/>
</dbReference>
<dbReference type="InterPro" id="IPR038095">
    <property type="entry name" value="Costars_sf"/>
</dbReference>
<accession>A0A183CN75</accession>
<dbReference type="AlphaFoldDB" id="A0A183CN75"/>
<evidence type="ECO:0000259" key="2">
    <source>
        <dbReference type="SMART" id="SM01283"/>
    </source>
</evidence>
<dbReference type="Pfam" id="PF14705">
    <property type="entry name" value="Costars"/>
    <property type="match status" value="1"/>
</dbReference>
<dbReference type="InterPro" id="IPR027817">
    <property type="entry name" value="Costars_dom"/>
</dbReference>
<reference evidence="4" key="3">
    <citation type="submission" date="2016-06" db="UniProtKB">
        <authorList>
            <consortium name="WormBaseParasite"/>
        </authorList>
    </citation>
    <scope>IDENTIFICATION</scope>
</reference>
<dbReference type="InterPro" id="IPR026111">
    <property type="entry name" value="Abra"/>
</dbReference>